<dbReference type="Proteomes" id="UP000319769">
    <property type="component" value="Unassembled WGS sequence"/>
</dbReference>
<dbReference type="OrthoDB" id="3698164at2"/>
<comment type="caution">
    <text evidence="1">The sequence shown here is derived from an EMBL/GenBank/DDBJ whole genome shotgun (WGS) entry which is preliminary data.</text>
</comment>
<evidence type="ECO:0000313" key="1">
    <source>
        <dbReference type="EMBL" id="KAA9152970.1"/>
    </source>
</evidence>
<gene>
    <name evidence="1" type="ORF">FPZ12_035590</name>
</gene>
<proteinExistence type="predicted"/>
<name>A0A5N0UT10_9PSEU</name>
<accession>A0A5N0UT10</accession>
<dbReference type="AlphaFoldDB" id="A0A5N0UT10"/>
<organism evidence="1 2">
    <name type="scientific">Amycolatopsis acidicola</name>
    <dbReference type="NCBI Taxonomy" id="2596893"/>
    <lineage>
        <taxon>Bacteria</taxon>
        <taxon>Bacillati</taxon>
        <taxon>Actinomycetota</taxon>
        <taxon>Actinomycetes</taxon>
        <taxon>Pseudonocardiales</taxon>
        <taxon>Pseudonocardiaceae</taxon>
        <taxon>Amycolatopsis</taxon>
    </lineage>
</organism>
<reference evidence="1" key="1">
    <citation type="submission" date="2019-09" db="EMBL/GenBank/DDBJ databases">
        <authorList>
            <person name="Teo W.F.A."/>
            <person name="Duangmal K."/>
        </authorList>
    </citation>
    <scope>NUCLEOTIDE SEQUENCE [LARGE SCALE GENOMIC DNA]</scope>
    <source>
        <strain evidence="1">K81G1</strain>
    </source>
</reference>
<protein>
    <submittedName>
        <fullName evidence="1">Uncharacterized protein</fullName>
    </submittedName>
</protein>
<dbReference type="EMBL" id="VMNW02000081">
    <property type="protein sequence ID" value="KAA9152970.1"/>
    <property type="molecule type" value="Genomic_DNA"/>
</dbReference>
<sequence>MPAVSMMITVGAPDWDDEERDERAAELGHLLRELPGATLSTVPGQAAPDGSKGVSAVIGALGVTVAVSRKVLTAVLEVVRRWADVEASRKVVIEIDGNRLEFTGASAAQKDDALKFFIEHHSRGSE</sequence>
<evidence type="ECO:0000313" key="2">
    <source>
        <dbReference type="Proteomes" id="UP000319769"/>
    </source>
</evidence>
<keyword evidence="2" id="KW-1185">Reference proteome</keyword>
<dbReference type="RefSeq" id="WP_144751356.1">
    <property type="nucleotide sequence ID" value="NZ_VMNW02000081.1"/>
</dbReference>